<dbReference type="InterPro" id="IPR001138">
    <property type="entry name" value="Zn2Cys6_DnaBD"/>
</dbReference>
<dbReference type="GO" id="GO:0003677">
    <property type="term" value="F:DNA binding"/>
    <property type="evidence" value="ECO:0007669"/>
    <property type="project" value="InterPro"/>
</dbReference>
<dbReference type="SMART" id="SM00066">
    <property type="entry name" value="GAL4"/>
    <property type="match status" value="1"/>
</dbReference>
<evidence type="ECO:0000259" key="7">
    <source>
        <dbReference type="PROSITE" id="PS50048"/>
    </source>
</evidence>
<dbReference type="Proteomes" id="UP000093000">
    <property type="component" value="Unassembled WGS sequence"/>
</dbReference>
<dbReference type="SUPFAM" id="SSF57701">
    <property type="entry name" value="Zn2/Cys6 DNA-binding domain"/>
    <property type="match status" value="1"/>
</dbReference>
<feature type="region of interest" description="Disordered" evidence="6">
    <location>
        <begin position="219"/>
        <end position="267"/>
    </location>
</feature>
<dbReference type="OrthoDB" id="426882at2759"/>
<dbReference type="GO" id="GO:0000981">
    <property type="term" value="F:DNA-binding transcription factor activity, RNA polymerase II-specific"/>
    <property type="evidence" value="ECO:0007669"/>
    <property type="project" value="InterPro"/>
</dbReference>
<dbReference type="GO" id="GO:0006351">
    <property type="term" value="P:DNA-templated transcription"/>
    <property type="evidence" value="ECO:0007669"/>
    <property type="project" value="InterPro"/>
</dbReference>
<keyword evidence="9" id="KW-1185">Reference proteome</keyword>
<evidence type="ECO:0000313" key="8">
    <source>
        <dbReference type="EMBL" id="OBZ88554.1"/>
    </source>
</evidence>
<evidence type="ECO:0000256" key="4">
    <source>
        <dbReference type="ARBA" id="ARBA00023163"/>
    </source>
</evidence>
<keyword evidence="5" id="KW-0539">Nucleus</keyword>
<evidence type="ECO:0000256" key="6">
    <source>
        <dbReference type="SAM" id="MobiDB-lite"/>
    </source>
</evidence>
<keyword evidence="4" id="KW-0804">Transcription</keyword>
<dbReference type="EMBL" id="LUGH01000145">
    <property type="protein sequence ID" value="OBZ88554.1"/>
    <property type="molecule type" value="Genomic_DNA"/>
</dbReference>
<feature type="compositionally biased region" description="Acidic residues" evidence="6">
    <location>
        <begin position="239"/>
        <end position="258"/>
    </location>
</feature>
<protein>
    <recommendedName>
        <fullName evidence="7">Zn(2)-C6 fungal-type domain-containing protein</fullName>
    </recommendedName>
</protein>
<dbReference type="PROSITE" id="PS00463">
    <property type="entry name" value="ZN2_CY6_FUNGAL_1"/>
    <property type="match status" value="1"/>
</dbReference>
<sequence>MIQNELIANNSGSDNNENSQQRPIKRRARMALSCQRCRKHRSKCSRSRPTCEQCSAAGVECVYLEVPGDLESTALRDRFAGLENQIHSLMDEFSQIEQLVHTNRALPTVPQPQPQPQEQSIQTNSLKDWKIHQLGTAGLSIDTHMFHVTDIYATLIQFAKENTSAIALYPSQPPQPPQPSSLQGKEEEEEEKKPIWLTRNHSIFPNVRLSHFTSLRPNLHDGEDSDSEDPTLYIKNPIIDDDDDDDDDEDDDEDEDNNNNEHRKKKKTQVNVWMPPTLPAGLVLQLLDLYKNCLLYGAVQPFDALFQGVLQDQSAWTPSFELLYASILCHMLLHAFYWHPEIFREYPSMDEASCLQLSIQYYKWAKRLLSSIYFDQPSLITCHAICNLVLYHIENGSTSVIYIYSGMAVRMALSLQLYREDALDCVAEQESLMFPVAYRPSVKLVKQYARSLLWFMYFLDTASSHYHNKPYEIHLDDHVSTTTFFRNHSVEPMMPEQQQYHQQAVFQFLEFHTCQITRDIRRTIFTHPEEAQTSYEAIERIEKRLIDFQKHLPSLALGVDQQADLWYRRCVFKQWIRHHGHWILIHQSYLPTPMSVQRCTTAAFALVELFDLWMVSMDCYFRPCVHELKQACEILLYHVDQDTPIKAQALQGLMRLIQVLLKTPVGEIARTRPFVQRVLRAVQKE</sequence>
<organism evidence="8 9">
    <name type="scientific">Choanephora cucurbitarum</name>
    <dbReference type="NCBI Taxonomy" id="101091"/>
    <lineage>
        <taxon>Eukaryota</taxon>
        <taxon>Fungi</taxon>
        <taxon>Fungi incertae sedis</taxon>
        <taxon>Mucoromycota</taxon>
        <taxon>Mucoromycotina</taxon>
        <taxon>Mucoromycetes</taxon>
        <taxon>Mucorales</taxon>
        <taxon>Mucorineae</taxon>
        <taxon>Choanephoraceae</taxon>
        <taxon>Choanephoroideae</taxon>
        <taxon>Choanephora</taxon>
    </lineage>
</organism>
<dbReference type="AlphaFoldDB" id="A0A1C7NMR6"/>
<dbReference type="PANTHER" id="PTHR47338">
    <property type="entry name" value="ZN(II)2CYS6 TRANSCRIPTION FACTOR (EUROFUNG)-RELATED"/>
    <property type="match status" value="1"/>
</dbReference>
<dbReference type="Pfam" id="PF00172">
    <property type="entry name" value="Zn_clus"/>
    <property type="match status" value="1"/>
</dbReference>
<dbReference type="SMART" id="SM00906">
    <property type="entry name" value="Fungal_trans"/>
    <property type="match status" value="1"/>
</dbReference>
<feature type="region of interest" description="Disordered" evidence="6">
    <location>
        <begin position="1"/>
        <end position="24"/>
    </location>
</feature>
<evidence type="ECO:0000256" key="2">
    <source>
        <dbReference type="ARBA" id="ARBA00022723"/>
    </source>
</evidence>
<dbReference type="CDD" id="cd12148">
    <property type="entry name" value="fungal_TF_MHR"/>
    <property type="match status" value="1"/>
</dbReference>
<gene>
    <name evidence="8" type="ORF">A0J61_03399</name>
</gene>
<keyword evidence="2" id="KW-0479">Metal-binding</keyword>
<dbReference type="GO" id="GO:0008270">
    <property type="term" value="F:zinc ion binding"/>
    <property type="evidence" value="ECO:0007669"/>
    <property type="project" value="InterPro"/>
</dbReference>
<dbReference type="CDD" id="cd00067">
    <property type="entry name" value="GAL4"/>
    <property type="match status" value="1"/>
</dbReference>
<dbReference type="PROSITE" id="PS50048">
    <property type="entry name" value="ZN2_CY6_FUNGAL_2"/>
    <property type="match status" value="1"/>
</dbReference>
<dbReference type="InterPro" id="IPR036864">
    <property type="entry name" value="Zn2-C6_fun-type_DNA-bd_sf"/>
</dbReference>
<comment type="caution">
    <text evidence="8">The sequence shown here is derived from an EMBL/GenBank/DDBJ whole genome shotgun (WGS) entry which is preliminary data.</text>
</comment>
<dbReference type="Pfam" id="PF04082">
    <property type="entry name" value="Fungal_trans"/>
    <property type="match status" value="1"/>
</dbReference>
<evidence type="ECO:0000313" key="9">
    <source>
        <dbReference type="Proteomes" id="UP000093000"/>
    </source>
</evidence>
<feature type="region of interest" description="Disordered" evidence="6">
    <location>
        <begin position="168"/>
        <end position="197"/>
    </location>
</feature>
<proteinExistence type="predicted"/>
<dbReference type="PANTHER" id="PTHR47338:SF5">
    <property type="entry name" value="ZN(II)2CYS6 TRANSCRIPTION FACTOR (EUROFUNG)"/>
    <property type="match status" value="1"/>
</dbReference>
<evidence type="ECO:0000256" key="5">
    <source>
        <dbReference type="ARBA" id="ARBA00023242"/>
    </source>
</evidence>
<keyword evidence="3" id="KW-0805">Transcription regulation</keyword>
<dbReference type="InterPro" id="IPR007219">
    <property type="entry name" value="XnlR_reg_dom"/>
</dbReference>
<feature type="compositionally biased region" description="Polar residues" evidence="6">
    <location>
        <begin position="1"/>
        <end position="22"/>
    </location>
</feature>
<comment type="subcellular location">
    <subcellularLocation>
        <location evidence="1">Nucleus</location>
    </subcellularLocation>
</comment>
<dbReference type="GO" id="GO:0005634">
    <property type="term" value="C:nucleus"/>
    <property type="evidence" value="ECO:0007669"/>
    <property type="project" value="UniProtKB-SubCell"/>
</dbReference>
<feature type="domain" description="Zn(2)-C6 fungal-type" evidence="7">
    <location>
        <begin position="33"/>
        <end position="63"/>
    </location>
</feature>
<evidence type="ECO:0000256" key="1">
    <source>
        <dbReference type="ARBA" id="ARBA00004123"/>
    </source>
</evidence>
<evidence type="ECO:0000256" key="3">
    <source>
        <dbReference type="ARBA" id="ARBA00023015"/>
    </source>
</evidence>
<dbReference type="InterPro" id="IPR050815">
    <property type="entry name" value="TF_fung"/>
</dbReference>
<dbReference type="Gene3D" id="4.10.240.10">
    <property type="entry name" value="Zn(2)-C6 fungal-type DNA-binding domain"/>
    <property type="match status" value="1"/>
</dbReference>
<reference evidence="8 9" key="1">
    <citation type="submission" date="2016-03" db="EMBL/GenBank/DDBJ databases">
        <title>Choanephora cucurbitarum.</title>
        <authorList>
            <person name="Min B."/>
            <person name="Park H."/>
            <person name="Park J.-H."/>
            <person name="Shin H.-D."/>
            <person name="Choi I.-G."/>
        </authorList>
    </citation>
    <scope>NUCLEOTIDE SEQUENCE [LARGE SCALE GENOMIC DNA]</scope>
    <source>
        <strain evidence="8 9">KUS-F28377</strain>
    </source>
</reference>
<name>A0A1C7NMR6_9FUNG</name>
<accession>A0A1C7NMR6</accession>
<dbReference type="InParanoid" id="A0A1C7NMR6"/>